<dbReference type="OrthoDB" id="5398391at2759"/>
<protein>
    <submittedName>
        <fullName evidence="3">Allantoinase 1</fullName>
    </submittedName>
</protein>
<gene>
    <name evidence="3" type="primary">allB1</name>
    <name evidence="3" type="ORF">Hypma_009068</name>
</gene>
<dbReference type="Gene3D" id="1.10.3330.10">
    <property type="entry name" value="Oxo-4-hydroxy-4-carboxy-5-ureidoimidazoline decarboxylase"/>
    <property type="match status" value="1"/>
</dbReference>
<organism evidence="3 4">
    <name type="scientific">Hypsizygus marmoreus</name>
    <name type="common">White beech mushroom</name>
    <name type="synonym">Agaricus marmoreus</name>
    <dbReference type="NCBI Taxonomy" id="39966"/>
    <lineage>
        <taxon>Eukaryota</taxon>
        <taxon>Fungi</taxon>
        <taxon>Dikarya</taxon>
        <taxon>Basidiomycota</taxon>
        <taxon>Agaricomycotina</taxon>
        <taxon>Agaricomycetes</taxon>
        <taxon>Agaricomycetidae</taxon>
        <taxon>Agaricales</taxon>
        <taxon>Tricholomatineae</taxon>
        <taxon>Lyophyllaceae</taxon>
        <taxon>Hypsizygus</taxon>
    </lineage>
</organism>
<dbReference type="InParanoid" id="A0A369JVC0"/>
<evidence type="ECO:0000256" key="1">
    <source>
        <dbReference type="ARBA" id="ARBA00022631"/>
    </source>
</evidence>
<dbReference type="InterPro" id="IPR018020">
    <property type="entry name" value="OHCU_decarboxylase"/>
</dbReference>
<dbReference type="AlphaFoldDB" id="A0A369JVC0"/>
<sequence>MSGLPTLPDILSGTSSPDSALAHSLSILFESSPVLITTLEPQLAQSLSNASSVTSYSELIDTALEAIASWDVSSQSGFIAGHPRIGETKNLSSLSAKEQGGIHPGIAPTPPEVLARLAHLNACYEAKYPGLRYITFVNGRTRRAIAEEMEDVLGFEHSLSPNEPGVSSLMPVEVNGEEWIAELQRAIQDIGRIAKSRLKVFGVE</sequence>
<accession>A0A369JVC0</accession>
<keyword evidence="1" id="KW-0659">Purine metabolism</keyword>
<comment type="caution">
    <text evidence="3">The sequence shown here is derived from an EMBL/GenBank/DDBJ whole genome shotgun (WGS) entry which is preliminary data.</text>
</comment>
<dbReference type="EMBL" id="LUEZ02000046">
    <property type="protein sequence ID" value="RDB23613.1"/>
    <property type="molecule type" value="Genomic_DNA"/>
</dbReference>
<dbReference type="PANTHER" id="PTHR37987">
    <property type="entry name" value="CHROMOSOME 9, WHOLE GENOME SHOTGUN SEQUENCE"/>
    <property type="match status" value="1"/>
</dbReference>
<dbReference type="GO" id="GO:0006144">
    <property type="term" value="P:purine nucleobase metabolic process"/>
    <property type="evidence" value="ECO:0007669"/>
    <property type="project" value="UniProtKB-KW"/>
</dbReference>
<dbReference type="PANTHER" id="PTHR37987:SF1">
    <property type="entry name" value="OXO-4-HYDROXY-4-CARBOXY-5-UREIDOIMIDAZOLINE DECARBOXYLASE DOMAIN-CONTAINING PROTEIN"/>
    <property type="match status" value="1"/>
</dbReference>
<dbReference type="Pfam" id="PF09349">
    <property type="entry name" value="OHCU_decarbox"/>
    <property type="match status" value="1"/>
</dbReference>
<dbReference type="InterPro" id="IPR036778">
    <property type="entry name" value="OHCU_decarboxylase_sf"/>
</dbReference>
<keyword evidence="4" id="KW-1185">Reference proteome</keyword>
<feature type="domain" description="Oxo-4-hydroxy-4-carboxy-5-ureidoimidazoline decarboxylase" evidence="2">
    <location>
        <begin position="17"/>
        <end position="151"/>
    </location>
</feature>
<name>A0A369JVC0_HYPMA</name>
<evidence type="ECO:0000259" key="2">
    <source>
        <dbReference type="Pfam" id="PF09349"/>
    </source>
</evidence>
<proteinExistence type="predicted"/>
<dbReference type="Proteomes" id="UP000076154">
    <property type="component" value="Unassembled WGS sequence"/>
</dbReference>
<dbReference type="SUPFAM" id="SSF158694">
    <property type="entry name" value="UraD-Like"/>
    <property type="match status" value="1"/>
</dbReference>
<evidence type="ECO:0000313" key="3">
    <source>
        <dbReference type="EMBL" id="RDB23613.1"/>
    </source>
</evidence>
<evidence type="ECO:0000313" key="4">
    <source>
        <dbReference type="Proteomes" id="UP000076154"/>
    </source>
</evidence>
<reference evidence="3" key="1">
    <citation type="submission" date="2018-04" db="EMBL/GenBank/DDBJ databases">
        <title>Whole genome sequencing of Hypsizygus marmoreus.</title>
        <authorList>
            <person name="Choi I.-G."/>
            <person name="Min B."/>
            <person name="Kim J.-G."/>
            <person name="Kim S."/>
            <person name="Oh Y.-L."/>
            <person name="Kong W.-S."/>
            <person name="Park H."/>
            <person name="Jeong J."/>
            <person name="Song E.-S."/>
        </authorList>
    </citation>
    <scope>NUCLEOTIDE SEQUENCE [LARGE SCALE GENOMIC DNA]</scope>
    <source>
        <strain evidence="3">51987-8</strain>
    </source>
</reference>
<dbReference type="STRING" id="39966.A0A369JVC0"/>